<dbReference type="EMBL" id="CP149822">
    <property type="protein sequence ID" value="WZN41258.1"/>
    <property type="molecule type" value="Genomic_DNA"/>
</dbReference>
<protein>
    <submittedName>
        <fullName evidence="1">DUF4917 family protein</fullName>
    </submittedName>
</protein>
<dbReference type="RefSeq" id="WP_341836113.1">
    <property type="nucleotide sequence ID" value="NZ_CP149822.1"/>
</dbReference>
<dbReference type="Pfam" id="PF16263">
    <property type="entry name" value="DUF4917"/>
    <property type="match status" value="1"/>
</dbReference>
<accession>A0ABZ2YP38</accession>
<gene>
    <name evidence="1" type="ORF">WJU16_25170</name>
</gene>
<organism evidence="1 2">
    <name type="scientific">Chitinophaga pollutisoli</name>
    <dbReference type="NCBI Taxonomy" id="3133966"/>
    <lineage>
        <taxon>Bacteria</taxon>
        <taxon>Pseudomonadati</taxon>
        <taxon>Bacteroidota</taxon>
        <taxon>Chitinophagia</taxon>
        <taxon>Chitinophagales</taxon>
        <taxon>Chitinophagaceae</taxon>
        <taxon>Chitinophaga</taxon>
    </lineage>
</organism>
<evidence type="ECO:0000313" key="1">
    <source>
        <dbReference type="EMBL" id="WZN41258.1"/>
    </source>
</evidence>
<sequence length="344" mass="38898">MRIYDYSDVRKKLENGTSHLLLGNGFSISFSDVFSYESLFKKAVDNGLSDNAIKVFDLLGTNNFEGVLRVLNSTAAVASFYYDLDDNGDLIYDDVRIIKETLIKTIAESHLHHTGEVPNNAKDSCIDFLMPYKSVFTTNYDLLLYWVNMHSGDRPIFGDGFRAEFENPDAEYVVFAERLGGDKGIYHLHGALHLYFSDGYIKKHCWSRTKRPLIDLIKSGLDNNSFPLFVAEGSPEKKVEQINSNAYLSYCLSKLGRITNRLVVFGNTLGASDGHIVDAIADNDKLIEVCIGLYGDVDSPTNQETIKSAQSILDRRAKMNVFRKRKDKELNLIYYKSDSIDIWS</sequence>
<name>A0ABZ2YP38_9BACT</name>
<keyword evidence="2" id="KW-1185">Reference proteome</keyword>
<evidence type="ECO:0000313" key="2">
    <source>
        <dbReference type="Proteomes" id="UP001485459"/>
    </source>
</evidence>
<dbReference type="Proteomes" id="UP001485459">
    <property type="component" value="Chromosome"/>
</dbReference>
<proteinExistence type="predicted"/>
<reference evidence="2" key="1">
    <citation type="submission" date="2024-03" db="EMBL/GenBank/DDBJ databases">
        <title>Chitinophaga horti sp. nov., isolated from garden soil.</title>
        <authorList>
            <person name="Lee D.S."/>
            <person name="Han D.M."/>
            <person name="Baek J.H."/>
            <person name="Choi D.G."/>
            <person name="Jeon J.H."/>
            <person name="Jeon C.O."/>
        </authorList>
    </citation>
    <scope>NUCLEOTIDE SEQUENCE [LARGE SCALE GENOMIC DNA]</scope>
    <source>
        <strain evidence="2">GPA1</strain>
    </source>
</reference>
<dbReference type="InterPro" id="IPR032581">
    <property type="entry name" value="DUF4917"/>
</dbReference>